<comment type="cofactor">
    <cofactor evidence="6">
        <name>Zn(2+)</name>
        <dbReference type="ChEBI" id="CHEBI:29105"/>
    </cofactor>
    <text evidence="6">Binds 1 zinc ion per subunit.</text>
</comment>
<keyword evidence="3 6" id="KW-0378">Hydrolase</keyword>
<keyword evidence="5 6" id="KW-0482">Metalloprotease</keyword>
<evidence type="ECO:0000313" key="8">
    <source>
        <dbReference type="EMBL" id="SDB95321.1"/>
    </source>
</evidence>
<name>A0A1G6HM70_9BACT</name>
<evidence type="ECO:0000256" key="2">
    <source>
        <dbReference type="ARBA" id="ARBA00022723"/>
    </source>
</evidence>
<proteinExistence type="inferred from homology"/>
<dbReference type="InterPro" id="IPR051156">
    <property type="entry name" value="Mito/Outer_Membr_Metalloprot"/>
</dbReference>
<dbReference type="GO" id="GO:0004222">
    <property type="term" value="F:metalloendopeptidase activity"/>
    <property type="evidence" value="ECO:0007669"/>
    <property type="project" value="InterPro"/>
</dbReference>
<dbReference type="OrthoDB" id="9810445at2"/>
<keyword evidence="9" id="KW-1185">Reference proteome</keyword>
<evidence type="ECO:0000256" key="4">
    <source>
        <dbReference type="ARBA" id="ARBA00022833"/>
    </source>
</evidence>
<dbReference type="STRING" id="1640674.SAMN05216323_101210"/>
<dbReference type="PANTHER" id="PTHR22726">
    <property type="entry name" value="METALLOENDOPEPTIDASE OMA1"/>
    <property type="match status" value="1"/>
</dbReference>
<dbReference type="PROSITE" id="PS51257">
    <property type="entry name" value="PROKAR_LIPOPROTEIN"/>
    <property type="match status" value="1"/>
</dbReference>
<keyword evidence="4 6" id="KW-0862">Zinc</keyword>
<reference evidence="8 9" key="1">
    <citation type="submission" date="2016-09" db="EMBL/GenBank/DDBJ databases">
        <authorList>
            <person name="Capua I."/>
            <person name="De Benedictis P."/>
            <person name="Joannis T."/>
            <person name="Lombin L.H."/>
            <person name="Cattoli G."/>
        </authorList>
    </citation>
    <scope>NUCLEOTIDE SEQUENCE [LARGE SCALE GENOMIC DNA]</scope>
    <source>
        <strain evidence="8 9">A7P-90m</strain>
    </source>
</reference>
<organism evidence="8 9">
    <name type="scientific">Williamwhitmania taraxaci</name>
    <dbReference type="NCBI Taxonomy" id="1640674"/>
    <lineage>
        <taxon>Bacteria</taxon>
        <taxon>Pseudomonadati</taxon>
        <taxon>Bacteroidota</taxon>
        <taxon>Bacteroidia</taxon>
        <taxon>Bacteroidales</taxon>
        <taxon>Williamwhitmaniaceae</taxon>
        <taxon>Williamwhitmania</taxon>
    </lineage>
</organism>
<protein>
    <submittedName>
        <fullName evidence="8">Peptidase family M48</fullName>
    </submittedName>
</protein>
<dbReference type="GO" id="GO:0051603">
    <property type="term" value="P:proteolysis involved in protein catabolic process"/>
    <property type="evidence" value="ECO:0007669"/>
    <property type="project" value="TreeGrafter"/>
</dbReference>
<keyword evidence="1 6" id="KW-0645">Protease</keyword>
<feature type="domain" description="Peptidase M48" evidence="7">
    <location>
        <begin position="83"/>
        <end position="247"/>
    </location>
</feature>
<dbReference type="EMBL" id="FMYP01000012">
    <property type="protein sequence ID" value="SDB95321.1"/>
    <property type="molecule type" value="Genomic_DNA"/>
</dbReference>
<dbReference type="RefSeq" id="WP_092436420.1">
    <property type="nucleotide sequence ID" value="NZ_FMYP01000012.1"/>
</dbReference>
<evidence type="ECO:0000256" key="1">
    <source>
        <dbReference type="ARBA" id="ARBA00022670"/>
    </source>
</evidence>
<gene>
    <name evidence="8" type="ORF">SAMN05216323_101210</name>
</gene>
<dbReference type="Proteomes" id="UP000199452">
    <property type="component" value="Unassembled WGS sequence"/>
</dbReference>
<evidence type="ECO:0000256" key="6">
    <source>
        <dbReference type="RuleBase" id="RU003983"/>
    </source>
</evidence>
<sequence>MRRLFIVLAVVVPLSVFTGCSKDGGINLFTLQQDIEFGRQLDSSVMANPDEYKILDKATHPKAYEHLERVRDAILNSGLITYKSEFEWQVKIIDNDEVLNAFAAPGGYMYFYTGLIKYLDNESQFAGVMAHEMAHADKRHSTQTMTKTYGFDVLLSVLLGDKPSVMADVLGQLAKGATSLKFSREHEYQADEFAVKYLNATNGNSNYAPREVAGFFEKLTAAGQSGKTPEFLSTHPSPENRISEIERIWKELGSKVGETYIDRYNEFKSSVSK</sequence>
<dbReference type="GO" id="GO:0016020">
    <property type="term" value="C:membrane"/>
    <property type="evidence" value="ECO:0007669"/>
    <property type="project" value="TreeGrafter"/>
</dbReference>
<accession>A0A1G6HM70</accession>
<evidence type="ECO:0000313" key="9">
    <source>
        <dbReference type="Proteomes" id="UP000199452"/>
    </source>
</evidence>
<evidence type="ECO:0000259" key="7">
    <source>
        <dbReference type="Pfam" id="PF01435"/>
    </source>
</evidence>
<dbReference type="AlphaFoldDB" id="A0A1G6HM70"/>
<dbReference type="Pfam" id="PF01435">
    <property type="entry name" value="Peptidase_M48"/>
    <property type="match status" value="1"/>
</dbReference>
<evidence type="ECO:0000256" key="5">
    <source>
        <dbReference type="ARBA" id="ARBA00023049"/>
    </source>
</evidence>
<dbReference type="GO" id="GO:0046872">
    <property type="term" value="F:metal ion binding"/>
    <property type="evidence" value="ECO:0007669"/>
    <property type="project" value="UniProtKB-KW"/>
</dbReference>
<dbReference type="InterPro" id="IPR001915">
    <property type="entry name" value="Peptidase_M48"/>
</dbReference>
<evidence type="ECO:0000256" key="3">
    <source>
        <dbReference type="ARBA" id="ARBA00022801"/>
    </source>
</evidence>
<comment type="similarity">
    <text evidence="6">Belongs to the peptidase M48 family.</text>
</comment>
<keyword evidence="2" id="KW-0479">Metal-binding</keyword>
<dbReference type="Gene3D" id="3.30.2010.10">
    <property type="entry name" value="Metalloproteases ('zincins'), catalytic domain"/>
    <property type="match status" value="1"/>
</dbReference>
<dbReference type="PANTHER" id="PTHR22726:SF1">
    <property type="entry name" value="METALLOENDOPEPTIDASE OMA1, MITOCHONDRIAL"/>
    <property type="match status" value="1"/>
</dbReference>